<accession>A0ACC0S539</accession>
<gene>
    <name evidence="1" type="ORF">POPTR_012G070801v4</name>
</gene>
<dbReference type="EMBL" id="CM009301">
    <property type="protein sequence ID" value="KAI9384503.1"/>
    <property type="molecule type" value="Genomic_DNA"/>
</dbReference>
<evidence type="ECO:0000313" key="1">
    <source>
        <dbReference type="EMBL" id="KAI9384503.1"/>
    </source>
</evidence>
<name>A0ACC0S539_POPTR</name>
<sequence>MPLSLCFSPLPLHLCFLSFSQWSSCGWNPVNVVCFSVFYSLWQTPYALRFRMLFVALFVTLSLQSLCYRHACMPVICFRQGDVFHMEVDYAGLALQLNGDSVLLWLQNTFSVPSPSSLDEPAIPAQCQRLSPSAHTRIILRHVFSP</sequence>
<protein>
    <submittedName>
        <fullName evidence="1">Uncharacterized protein</fullName>
    </submittedName>
</protein>
<evidence type="ECO:0000313" key="2">
    <source>
        <dbReference type="Proteomes" id="UP000006729"/>
    </source>
</evidence>
<dbReference type="Proteomes" id="UP000006729">
    <property type="component" value="Chromosome 12"/>
</dbReference>
<proteinExistence type="predicted"/>
<keyword evidence="2" id="KW-1185">Reference proteome</keyword>
<organism evidence="1 2">
    <name type="scientific">Populus trichocarpa</name>
    <name type="common">Western balsam poplar</name>
    <name type="synonym">Populus balsamifera subsp. trichocarpa</name>
    <dbReference type="NCBI Taxonomy" id="3694"/>
    <lineage>
        <taxon>Eukaryota</taxon>
        <taxon>Viridiplantae</taxon>
        <taxon>Streptophyta</taxon>
        <taxon>Embryophyta</taxon>
        <taxon>Tracheophyta</taxon>
        <taxon>Spermatophyta</taxon>
        <taxon>Magnoliopsida</taxon>
        <taxon>eudicotyledons</taxon>
        <taxon>Gunneridae</taxon>
        <taxon>Pentapetalae</taxon>
        <taxon>rosids</taxon>
        <taxon>fabids</taxon>
        <taxon>Malpighiales</taxon>
        <taxon>Salicaceae</taxon>
        <taxon>Saliceae</taxon>
        <taxon>Populus</taxon>
    </lineage>
</organism>
<comment type="caution">
    <text evidence="1">The sequence shown here is derived from an EMBL/GenBank/DDBJ whole genome shotgun (WGS) entry which is preliminary data.</text>
</comment>
<reference evidence="1 2" key="1">
    <citation type="journal article" date="2006" name="Science">
        <title>The genome of black cottonwood, Populus trichocarpa (Torr. &amp; Gray).</title>
        <authorList>
            <person name="Tuskan G.A."/>
            <person name="Difazio S."/>
            <person name="Jansson S."/>
            <person name="Bohlmann J."/>
            <person name="Grigoriev I."/>
            <person name="Hellsten U."/>
            <person name="Putnam N."/>
            <person name="Ralph S."/>
            <person name="Rombauts S."/>
            <person name="Salamov A."/>
            <person name="Schein J."/>
            <person name="Sterck L."/>
            <person name="Aerts A."/>
            <person name="Bhalerao R.R."/>
            <person name="Bhalerao R.P."/>
            <person name="Blaudez D."/>
            <person name="Boerjan W."/>
            <person name="Brun A."/>
            <person name="Brunner A."/>
            <person name="Busov V."/>
            <person name="Campbell M."/>
            <person name="Carlson J."/>
            <person name="Chalot M."/>
            <person name="Chapman J."/>
            <person name="Chen G.L."/>
            <person name="Cooper D."/>
            <person name="Coutinho P.M."/>
            <person name="Couturier J."/>
            <person name="Covert S."/>
            <person name="Cronk Q."/>
            <person name="Cunningham R."/>
            <person name="Davis J."/>
            <person name="Degroeve S."/>
            <person name="Dejardin A."/>
            <person name="Depamphilis C."/>
            <person name="Detter J."/>
            <person name="Dirks B."/>
            <person name="Dubchak I."/>
            <person name="Duplessis S."/>
            <person name="Ehlting J."/>
            <person name="Ellis B."/>
            <person name="Gendler K."/>
            <person name="Goodstein D."/>
            <person name="Gribskov M."/>
            <person name="Grimwood J."/>
            <person name="Groover A."/>
            <person name="Gunter L."/>
            <person name="Hamberger B."/>
            <person name="Heinze B."/>
            <person name="Helariutta Y."/>
            <person name="Henrissat B."/>
            <person name="Holligan D."/>
            <person name="Holt R."/>
            <person name="Huang W."/>
            <person name="Islam-Faridi N."/>
            <person name="Jones S."/>
            <person name="Jones-Rhoades M."/>
            <person name="Jorgensen R."/>
            <person name="Joshi C."/>
            <person name="Kangasjarvi J."/>
            <person name="Karlsson J."/>
            <person name="Kelleher C."/>
            <person name="Kirkpatrick R."/>
            <person name="Kirst M."/>
            <person name="Kohler A."/>
            <person name="Kalluri U."/>
            <person name="Larimer F."/>
            <person name="Leebens-Mack J."/>
            <person name="Leple J.C."/>
            <person name="Locascio P."/>
            <person name="Lou Y."/>
            <person name="Lucas S."/>
            <person name="Martin F."/>
            <person name="Montanini B."/>
            <person name="Napoli C."/>
            <person name="Nelson D.R."/>
            <person name="Nelson C."/>
            <person name="Nieminen K."/>
            <person name="Nilsson O."/>
            <person name="Pereda V."/>
            <person name="Peter G."/>
            <person name="Philippe R."/>
            <person name="Pilate G."/>
            <person name="Poliakov A."/>
            <person name="Razumovskaya J."/>
            <person name="Richardson P."/>
            <person name="Rinaldi C."/>
            <person name="Ritland K."/>
            <person name="Rouze P."/>
            <person name="Ryaboy D."/>
            <person name="Schmutz J."/>
            <person name="Schrader J."/>
            <person name="Segerman B."/>
            <person name="Shin H."/>
            <person name="Siddiqui A."/>
            <person name="Sterky F."/>
            <person name="Terry A."/>
            <person name="Tsai C.J."/>
            <person name="Uberbacher E."/>
            <person name="Unneberg P."/>
            <person name="Vahala J."/>
            <person name="Wall K."/>
            <person name="Wessler S."/>
            <person name="Yang G."/>
            <person name="Yin T."/>
            <person name="Douglas C."/>
            <person name="Marra M."/>
            <person name="Sandberg G."/>
            <person name="Van de Peer Y."/>
            <person name="Rokhsar D."/>
        </authorList>
    </citation>
    <scope>NUCLEOTIDE SEQUENCE [LARGE SCALE GENOMIC DNA]</scope>
    <source>
        <strain evidence="2">cv. Nisqually</strain>
    </source>
</reference>